<proteinExistence type="predicted"/>
<feature type="region of interest" description="Disordered" evidence="1">
    <location>
        <begin position="161"/>
        <end position="185"/>
    </location>
</feature>
<dbReference type="Proteomes" id="UP000799757">
    <property type="component" value="Unassembled WGS sequence"/>
</dbReference>
<evidence type="ECO:0000313" key="2">
    <source>
        <dbReference type="EMBL" id="KAF2794976.1"/>
    </source>
</evidence>
<evidence type="ECO:0000256" key="1">
    <source>
        <dbReference type="SAM" id="MobiDB-lite"/>
    </source>
</evidence>
<gene>
    <name evidence="2" type="ORF">K505DRAFT_19223</name>
</gene>
<reference evidence="2" key="1">
    <citation type="journal article" date="2020" name="Stud. Mycol.">
        <title>101 Dothideomycetes genomes: a test case for predicting lifestyles and emergence of pathogens.</title>
        <authorList>
            <person name="Haridas S."/>
            <person name="Albert R."/>
            <person name="Binder M."/>
            <person name="Bloem J."/>
            <person name="Labutti K."/>
            <person name="Salamov A."/>
            <person name="Andreopoulos B."/>
            <person name="Baker S."/>
            <person name="Barry K."/>
            <person name="Bills G."/>
            <person name="Bluhm B."/>
            <person name="Cannon C."/>
            <person name="Castanera R."/>
            <person name="Culley D."/>
            <person name="Daum C."/>
            <person name="Ezra D."/>
            <person name="Gonzalez J."/>
            <person name="Henrissat B."/>
            <person name="Kuo A."/>
            <person name="Liang C."/>
            <person name="Lipzen A."/>
            <person name="Lutzoni F."/>
            <person name="Magnuson J."/>
            <person name="Mondo S."/>
            <person name="Nolan M."/>
            <person name="Ohm R."/>
            <person name="Pangilinan J."/>
            <person name="Park H.-J."/>
            <person name="Ramirez L."/>
            <person name="Alfaro M."/>
            <person name="Sun H."/>
            <person name="Tritt A."/>
            <person name="Yoshinaga Y."/>
            <person name="Zwiers L.-H."/>
            <person name="Turgeon B."/>
            <person name="Goodwin S."/>
            <person name="Spatafora J."/>
            <person name="Crous P."/>
            <person name="Grigoriev I."/>
        </authorList>
    </citation>
    <scope>NUCLEOTIDE SEQUENCE</scope>
    <source>
        <strain evidence="2">CBS 109.77</strain>
    </source>
</reference>
<protein>
    <submittedName>
        <fullName evidence="2">Uncharacterized protein</fullName>
    </submittedName>
</protein>
<name>A0A6A6XEW0_9PLEO</name>
<dbReference type="AlphaFoldDB" id="A0A6A6XEW0"/>
<sequence length="185" mass="19727">MGRQGLKVALLRGPRAQEHRRLRLQGEGRGEQTLVFWAGDLRRAVTSGPLGRGLVALFGHARDDHGCAVDGSRARWHRFEAAWAGIMDRGACVVCVTEAGLEGGHGGHGRSHTSRTLHALPLQQFHFCNGRLAEGGPTCAALWPPPTVAHTAASRRASTCQRGECQAGGPGQWRALLSPPDGTHA</sequence>
<dbReference type="EMBL" id="MU001873">
    <property type="protein sequence ID" value="KAF2794976.1"/>
    <property type="molecule type" value="Genomic_DNA"/>
</dbReference>
<organism evidence="2 3">
    <name type="scientific">Melanomma pulvis-pyrius CBS 109.77</name>
    <dbReference type="NCBI Taxonomy" id="1314802"/>
    <lineage>
        <taxon>Eukaryota</taxon>
        <taxon>Fungi</taxon>
        <taxon>Dikarya</taxon>
        <taxon>Ascomycota</taxon>
        <taxon>Pezizomycotina</taxon>
        <taxon>Dothideomycetes</taxon>
        <taxon>Pleosporomycetidae</taxon>
        <taxon>Pleosporales</taxon>
        <taxon>Melanommataceae</taxon>
        <taxon>Melanomma</taxon>
    </lineage>
</organism>
<evidence type="ECO:0000313" key="3">
    <source>
        <dbReference type="Proteomes" id="UP000799757"/>
    </source>
</evidence>
<keyword evidence="3" id="KW-1185">Reference proteome</keyword>
<accession>A0A6A6XEW0</accession>